<keyword evidence="2" id="KW-1185">Reference proteome</keyword>
<gene>
    <name evidence="1" type="ORF">KSP39_PZI023460</name>
</gene>
<dbReference type="AlphaFoldDB" id="A0AAP0FUA3"/>
<evidence type="ECO:0000313" key="1">
    <source>
        <dbReference type="EMBL" id="KAK8914616.1"/>
    </source>
</evidence>
<dbReference type="EMBL" id="JBBWWQ010000021">
    <property type="protein sequence ID" value="KAK8914616.1"/>
    <property type="molecule type" value="Genomic_DNA"/>
</dbReference>
<dbReference type="Proteomes" id="UP001418222">
    <property type="component" value="Unassembled WGS sequence"/>
</dbReference>
<reference evidence="1 2" key="1">
    <citation type="journal article" date="2022" name="Nat. Plants">
        <title>Genomes of leafy and leafless Platanthera orchids illuminate the evolution of mycoheterotrophy.</title>
        <authorList>
            <person name="Li M.H."/>
            <person name="Liu K.W."/>
            <person name="Li Z."/>
            <person name="Lu H.C."/>
            <person name="Ye Q.L."/>
            <person name="Zhang D."/>
            <person name="Wang J.Y."/>
            <person name="Li Y.F."/>
            <person name="Zhong Z.M."/>
            <person name="Liu X."/>
            <person name="Yu X."/>
            <person name="Liu D.K."/>
            <person name="Tu X.D."/>
            <person name="Liu B."/>
            <person name="Hao Y."/>
            <person name="Liao X.Y."/>
            <person name="Jiang Y.T."/>
            <person name="Sun W.H."/>
            <person name="Chen J."/>
            <person name="Chen Y.Q."/>
            <person name="Ai Y."/>
            <person name="Zhai J.W."/>
            <person name="Wu S.S."/>
            <person name="Zhou Z."/>
            <person name="Hsiao Y.Y."/>
            <person name="Wu W.L."/>
            <person name="Chen Y.Y."/>
            <person name="Lin Y.F."/>
            <person name="Hsu J.L."/>
            <person name="Li C.Y."/>
            <person name="Wang Z.W."/>
            <person name="Zhao X."/>
            <person name="Zhong W.Y."/>
            <person name="Ma X.K."/>
            <person name="Ma L."/>
            <person name="Huang J."/>
            <person name="Chen G.Z."/>
            <person name="Huang M.Z."/>
            <person name="Huang L."/>
            <person name="Peng D.H."/>
            <person name="Luo Y.B."/>
            <person name="Zou S.Q."/>
            <person name="Chen S.P."/>
            <person name="Lan S."/>
            <person name="Tsai W.C."/>
            <person name="Van de Peer Y."/>
            <person name="Liu Z.J."/>
        </authorList>
    </citation>
    <scope>NUCLEOTIDE SEQUENCE [LARGE SCALE GENOMIC DNA]</scope>
    <source>
        <tissue evidence="1">Leaf</tissue>
    </source>
</reference>
<evidence type="ECO:0000313" key="2">
    <source>
        <dbReference type="Proteomes" id="UP001418222"/>
    </source>
</evidence>
<comment type="caution">
    <text evidence="1">The sequence shown here is derived from an EMBL/GenBank/DDBJ whole genome shotgun (WGS) entry which is preliminary data.</text>
</comment>
<sequence>MRSVFVMDDHTFADSRYLDYSSGTTVLAALIFGRGRRAELDAFQHRRTEIDDIDVSSDSLCSPNRRAEIDVLSN</sequence>
<name>A0AAP0FUA3_9ASPA</name>
<proteinExistence type="predicted"/>
<accession>A0AAP0FUA3</accession>
<protein>
    <submittedName>
        <fullName evidence="1">Uncharacterized protein</fullName>
    </submittedName>
</protein>
<organism evidence="1 2">
    <name type="scientific">Platanthera zijinensis</name>
    <dbReference type="NCBI Taxonomy" id="2320716"/>
    <lineage>
        <taxon>Eukaryota</taxon>
        <taxon>Viridiplantae</taxon>
        <taxon>Streptophyta</taxon>
        <taxon>Embryophyta</taxon>
        <taxon>Tracheophyta</taxon>
        <taxon>Spermatophyta</taxon>
        <taxon>Magnoliopsida</taxon>
        <taxon>Liliopsida</taxon>
        <taxon>Asparagales</taxon>
        <taxon>Orchidaceae</taxon>
        <taxon>Orchidoideae</taxon>
        <taxon>Orchideae</taxon>
        <taxon>Orchidinae</taxon>
        <taxon>Platanthera</taxon>
    </lineage>
</organism>